<protein>
    <submittedName>
        <fullName evidence="2">Uncharacterized protein</fullName>
    </submittedName>
</protein>
<sequence length="147" mass="16638">MPDTSLSRHTRPFLPDAATKKKRRMLQGVGGLKMLQKNSLTSSSAARRVPKKIFRRKAMIPASLIFAAGRSTGWPARFPAERERSPTPACVTRRISRIGSRCTRRPRRSCAVPTCNTNVHTYATRRRMRSRARTPRPVGVTWPPMQL</sequence>
<organism evidence="2 3">
    <name type="scientific">Cardiocondyla obscurior</name>
    <dbReference type="NCBI Taxonomy" id="286306"/>
    <lineage>
        <taxon>Eukaryota</taxon>
        <taxon>Metazoa</taxon>
        <taxon>Ecdysozoa</taxon>
        <taxon>Arthropoda</taxon>
        <taxon>Hexapoda</taxon>
        <taxon>Insecta</taxon>
        <taxon>Pterygota</taxon>
        <taxon>Neoptera</taxon>
        <taxon>Endopterygota</taxon>
        <taxon>Hymenoptera</taxon>
        <taxon>Apocrita</taxon>
        <taxon>Aculeata</taxon>
        <taxon>Formicoidea</taxon>
        <taxon>Formicidae</taxon>
        <taxon>Myrmicinae</taxon>
        <taxon>Cardiocondyla</taxon>
    </lineage>
</organism>
<comment type="caution">
    <text evidence="2">The sequence shown here is derived from an EMBL/GenBank/DDBJ whole genome shotgun (WGS) entry which is preliminary data.</text>
</comment>
<evidence type="ECO:0000256" key="1">
    <source>
        <dbReference type="SAM" id="MobiDB-lite"/>
    </source>
</evidence>
<dbReference type="AlphaFoldDB" id="A0AAW2EXI4"/>
<feature type="compositionally biased region" description="Basic residues" evidence="1">
    <location>
        <begin position="125"/>
        <end position="134"/>
    </location>
</feature>
<dbReference type="EMBL" id="JADYXP020000016">
    <property type="protein sequence ID" value="KAL0107675.1"/>
    <property type="molecule type" value="Genomic_DNA"/>
</dbReference>
<feature type="region of interest" description="Disordered" evidence="1">
    <location>
        <begin position="125"/>
        <end position="147"/>
    </location>
</feature>
<dbReference type="Proteomes" id="UP001430953">
    <property type="component" value="Unassembled WGS sequence"/>
</dbReference>
<accession>A0AAW2EXI4</accession>
<gene>
    <name evidence="2" type="ORF">PUN28_014762</name>
</gene>
<evidence type="ECO:0000313" key="3">
    <source>
        <dbReference type="Proteomes" id="UP001430953"/>
    </source>
</evidence>
<evidence type="ECO:0000313" key="2">
    <source>
        <dbReference type="EMBL" id="KAL0107675.1"/>
    </source>
</evidence>
<feature type="region of interest" description="Disordered" evidence="1">
    <location>
        <begin position="1"/>
        <end position="21"/>
    </location>
</feature>
<proteinExistence type="predicted"/>
<name>A0AAW2EXI4_9HYME</name>
<reference evidence="2 3" key="1">
    <citation type="submission" date="2023-03" db="EMBL/GenBank/DDBJ databases">
        <title>High recombination rates correlate with genetic variation in Cardiocondyla obscurior ants.</title>
        <authorList>
            <person name="Errbii M."/>
        </authorList>
    </citation>
    <scope>NUCLEOTIDE SEQUENCE [LARGE SCALE GENOMIC DNA]</scope>
    <source>
        <strain evidence="2">Alpha-2009</strain>
        <tissue evidence="2">Whole body</tissue>
    </source>
</reference>
<keyword evidence="3" id="KW-1185">Reference proteome</keyword>